<accession>A0A8K0WTU2</accession>
<sequence length="401" mass="43263">MGRAHGVLPPSSSLPPLARLTSLSYVDLVAALQSLSAIYCPLAFELDADVPKPLSKVLAQSADSGYASGVEEDQEEDQQLGNLQDIACLRHDAFERNLSERWLTGFLARAEGLPCLDSDDKLQRALDKASCVLESFYATTAPEDDDDDEQTYTRKFSFPLALPDGGEPSPVEVELNDGLAGKNSQDPDDVGLQSWGAAIVVSGLMCETPARFGLTEASLGSRPRIVELGAGTGLISLVLAKMLPQLGMPEAKIIATDYHPAVLANLRANILTNFPAATCTPIEDSFLDWSAPALEAPLDVPADMLVATDVVYAREHAVWLRDCAARMLKPNGVFWLVATVRQNGRFEGISETVEAAFAADDGVQDASGRKLRILQAEALEKRQNIGRGDESGYKMFRIGWV</sequence>
<dbReference type="GO" id="GO:0032259">
    <property type="term" value="P:methylation"/>
    <property type="evidence" value="ECO:0007669"/>
    <property type="project" value="UniProtKB-KW"/>
</dbReference>
<dbReference type="Gene3D" id="3.40.50.150">
    <property type="entry name" value="Vaccinia Virus protein VP39"/>
    <property type="match status" value="1"/>
</dbReference>
<dbReference type="CDD" id="cd02440">
    <property type="entry name" value="AdoMet_MTases"/>
    <property type="match status" value="1"/>
</dbReference>
<dbReference type="GO" id="GO:0008757">
    <property type="term" value="F:S-adenosylmethionine-dependent methyltransferase activity"/>
    <property type="evidence" value="ECO:0007669"/>
    <property type="project" value="UniProtKB-ARBA"/>
</dbReference>
<dbReference type="PANTHER" id="PTHR14614:SF147">
    <property type="entry name" value="S-ADENOSYLMETHIONINE-DEPENDENT METHYLTRANSFERASE OF THE SEVEN BETA-STRAND FAMILY"/>
    <property type="match status" value="1"/>
</dbReference>
<dbReference type="Pfam" id="PF10294">
    <property type="entry name" value="Methyltransf_16"/>
    <property type="match status" value="1"/>
</dbReference>
<reference evidence="1" key="1">
    <citation type="journal article" date="2021" name="Nat. Commun.">
        <title>Genetic determinants of endophytism in the Arabidopsis root mycobiome.</title>
        <authorList>
            <person name="Mesny F."/>
            <person name="Miyauchi S."/>
            <person name="Thiergart T."/>
            <person name="Pickel B."/>
            <person name="Atanasova L."/>
            <person name="Karlsson M."/>
            <person name="Huettel B."/>
            <person name="Barry K.W."/>
            <person name="Haridas S."/>
            <person name="Chen C."/>
            <person name="Bauer D."/>
            <person name="Andreopoulos W."/>
            <person name="Pangilinan J."/>
            <person name="LaButti K."/>
            <person name="Riley R."/>
            <person name="Lipzen A."/>
            <person name="Clum A."/>
            <person name="Drula E."/>
            <person name="Henrissat B."/>
            <person name="Kohler A."/>
            <person name="Grigoriev I.V."/>
            <person name="Martin F.M."/>
            <person name="Hacquard S."/>
        </authorList>
    </citation>
    <scope>NUCLEOTIDE SEQUENCE</scope>
    <source>
        <strain evidence="1">MPI-CAGE-CH-0235</strain>
    </source>
</reference>
<dbReference type="AlphaFoldDB" id="A0A8K0WTU2"/>
<dbReference type="EMBL" id="JAGPNK010000003">
    <property type="protein sequence ID" value="KAH7324497.1"/>
    <property type="molecule type" value="Genomic_DNA"/>
</dbReference>
<keyword evidence="1" id="KW-0489">Methyltransferase</keyword>
<name>A0A8K0WTU2_9HYPO</name>
<gene>
    <name evidence="1" type="ORF">B0I35DRAFT_475738</name>
</gene>
<dbReference type="Proteomes" id="UP000813444">
    <property type="component" value="Unassembled WGS sequence"/>
</dbReference>
<dbReference type="InterPro" id="IPR029063">
    <property type="entry name" value="SAM-dependent_MTases_sf"/>
</dbReference>
<dbReference type="OrthoDB" id="433955at2759"/>
<keyword evidence="2" id="KW-1185">Reference proteome</keyword>
<comment type="caution">
    <text evidence="1">The sequence shown here is derived from an EMBL/GenBank/DDBJ whole genome shotgun (WGS) entry which is preliminary data.</text>
</comment>
<evidence type="ECO:0000313" key="2">
    <source>
        <dbReference type="Proteomes" id="UP000813444"/>
    </source>
</evidence>
<protein>
    <submittedName>
        <fullName evidence="1">Methyltransferase</fullName>
    </submittedName>
</protein>
<organism evidence="1 2">
    <name type="scientific">Stachybotrys elegans</name>
    <dbReference type="NCBI Taxonomy" id="80388"/>
    <lineage>
        <taxon>Eukaryota</taxon>
        <taxon>Fungi</taxon>
        <taxon>Dikarya</taxon>
        <taxon>Ascomycota</taxon>
        <taxon>Pezizomycotina</taxon>
        <taxon>Sordariomycetes</taxon>
        <taxon>Hypocreomycetidae</taxon>
        <taxon>Hypocreales</taxon>
        <taxon>Stachybotryaceae</taxon>
        <taxon>Stachybotrys</taxon>
    </lineage>
</organism>
<evidence type="ECO:0000313" key="1">
    <source>
        <dbReference type="EMBL" id="KAH7324497.1"/>
    </source>
</evidence>
<keyword evidence="1" id="KW-0808">Transferase</keyword>
<dbReference type="SUPFAM" id="SSF53335">
    <property type="entry name" value="S-adenosyl-L-methionine-dependent methyltransferases"/>
    <property type="match status" value="1"/>
</dbReference>
<dbReference type="PANTHER" id="PTHR14614">
    <property type="entry name" value="HEPATOCELLULAR CARCINOMA-ASSOCIATED ANTIGEN"/>
    <property type="match status" value="1"/>
</dbReference>
<dbReference type="InterPro" id="IPR019410">
    <property type="entry name" value="Methyltransf_16"/>
</dbReference>
<proteinExistence type="predicted"/>